<dbReference type="FunFam" id="1.10.238.160:FF:000002">
    <property type="entry name" value="Predicted transcriptional regulator"/>
    <property type="match status" value="1"/>
</dbReference>
<comment type="caution">
    <text evidence="1">The sequence shown here is derived from an EMBL/GenBank/DDBJ whole genome shotgun (WGS) entry which is preliminary data.</text>
</comment>
<evidence type="ECO:0000313" key="1">
    <source>
        <dbReference type="EMBL" id="MDR8525458.1"/>
    </source>
</evidence>
<reference evidence="1" key="2">
    <citation type="submission" date="2022-11" db="EMBL/GenBank/DDBJ databases">
        <title>Prophages regulate Shewanella fidelis motility and biofilm formation: implications for gut colonization dynamics in Ciona robusta.</title>
        <authorList>
            <person name="Natarajan O."/>
            <person name="Gibboney S.L."/>
            <person name="Young M.N."/>
            <person name="Lim S.J."/>
            <person name="Pluta N."/>
            <person name="Atkinson C.G.F."/>
            <person name="Leigh B.A."/>
            <person name="Liberti A."/>
            <person name="Kees E."/>
            <person name="Breitbart M."/>
            <person name="Gralnick J."/>
            <person name="Dishaw L.J."/>
        </authorList>
    </citation>
    <scope>NUCLEOTIDE SEQUENCE</scope>
    <source>
        <strain evidence="1">3313</strain>
    </source>
</reference>
<keyword evidence="4" id="KW-1185">Reference proteome</keyword>
<dbReference type="AlphaFoldDB" id="A0AAW8NQK7"/>
<dbReference type="Gene3D" id="1.10.238.160">
    <property type="match status" value="1"/>
</dbReference>
<proteinExistence type="predicted"/>
<dbReference type="Pfam" id="PF05930">
    <property type="entry name" value="Phage_AlpA"/>
    <property type="match status" value="1"/>
</dbReference>
<dbReference type="PANTHER" id="PTHR36154:SF1">
    <property type="entry name" value="DNA-BINDING TRANSCRIPTIONAL ACTIVATOR ALPA"/>
    <property type="match status" value="1"/>
</dbReference>
<dbReference type="Proteomes" id="UP001259340">
    <property type="component" value="Unassembled WGS sequence"/>
</dbReference>
<gene>
    <name evidence="1" type="ORF">OS133_17730</name>
    <name evidence="2" type="ORF">OS134_16590</name>
</gene>
<dbReference type="EMBL" id="JAPMLD010000008">
    <property type="protein sequence ID" value="MDW4825688.1"/>
    <property type="molecule type" value="Genomic_DNA"/>
</dbReference>
<reference evidence="2 4" key="1">
    <citation type="journal article" date="2022" name="bioRxiv">
        <title>Prophages regulate Shewanella fidelis 3313 motility and biofilm formation: implications for gut colonization dynamics in Ciona robusta.</title>
        <authorList>
            <person name="Natarajan O."/>
            <person name="Gibboney S.L."/>
            <person name="Young M.N."/>
            <person name="Lim S.J."/>
            <person name="Pluta N."/>
            <person name="Atkinson C.G."/>
            <person name="Leigh B.A."/>
            <person name="Liberti A."/>
            <person name="Kees E.D."/>
            <person name="Breitbart M."/>
            <person name="Gralnick J.A."/>
            <person name="Dishaw L.J."/>
        </authorList>
    </citation>
    <scope>NUCLEOTIDE SEQUENCE [LARGE SCALE GENOMIC DNA]</scope>
    <source>
        <strain evidence="2 4">JG4066</strain>
    </source>
</reference>
<sequence length="62" mass="7132">MKLIKLKDVMASTGLGRSTIYKYIEDGKFPKSVSLGCRAVAWVESEIQDWILERIEERDLQS</sequence>
<dbReference type="InterPro" id="IPR010260">
    <property type="entry name" value="AlpA"/>
</dbReference>
<evidence type="ECO:0000313" key="3">
    <source>
        <dbReference type="Proteomes" id="UP001259340"/>
    </source>
</evidence>
<protein>
    <submittedName>
        <fullName evidence="1">AlpA family transcriptional regulator</fullName>
    </submittedName>
</protein>
<dbReference type="InterPro" id="IPR009061">
    <property type="entry name" value="DNA-bd_dom_put_sf"/>
</dbReference>
<dbReference type="PANTHER" id="PTHR36154">
    <property type="entry name" value="DNA-BINDING TRANSCRIPTIONAL ACTIVATOR ALPA"/>
    <property type="match status" value="1"/>
</dbReference>
<evidence type="ECO:0000313" key="2">
    <source>
        <dbReference type="EMBL" id="MDW4825688.1"/>
    </source>
</evidence>
<evidence type="ECO:0000313" key="4">
    <source>
        <dbReference type="Proteomes" id="UP001271263"/>
    </source>
</evidence>
<dbReference type="InterPro" id="IPR052931">
    <property type="entry name" value="Prophage_regulatory_activator"/>
</dbReference>
<name>A0AAW8NQK7_9GAMM</name>
<accession>A0AAW8NQK7</accession>
<organism evidence="1 3">
    <name type="scientific">Shewanella fidelis</name>
    <dbReference type="NCBI Taxonomy" id="173509"/>
    <lineage>
        <taxon>Bacteria</taxon>
        <taxon>Pseudomonadati</taxon>
        <taxon>Pseudomonadota</taxon>
        <taxon>Gammaproteobacteria</taxon>
        <taxon>Alteromonadales</taxon>
        <taxon>Shewanellaceae</taxon>
        <taxon>Shewanella</taxon>
    </lineage>
</organism>
<dbReference type="Proteomes" id="UP001271263">
    <property type="component" value="Unassembled WGS sequence"/>
</dbReference>
<dbReference type="RefSeq" id="WP_310655608.1">
    <property type="nucleotide sequence ID" value="NZ_JAPMLB010000008.1"/>
</dbReference>
<dbReference type="SUPFAM" id="SSF46955">
    <property type="entry name" value="Putative DNA-binding domain"/>
    <property type="match status" value="1"/>
</dbReference>
<dbReference type="EMBL" id="JAPMLE010000001">
    <property type="protein sequence ID" value="MDR8525458.1"/>
    <property type="molecule type" value="Genomic_DNA"/>
</dbReference>